<dbReference type="Gene3D" id="2.10.25.10">
    <property type="entry name" value="Laminin"/>
    <property type="match status" value="6"/>
</dbReference>
<dbReference type="InterPro" id="IPR036084">
    <property type="entry name" value="Ser_inhib-like_sf"/>
</dbReference>
<keyword evidence="3" id="KW-1015">Disulfide bond</keyword>
<feature type="domain" description="EGF-like" evidence="5">
    <location>
        <begin position="269"/>
        <end position="309"/>
    </location>
</feature>
<evidence type="ECO:0000256" key="3">
    <source>
        <dbReference type="ARBA" id="ARBA00023157"/>
    </source>
</evidence>
<feature type="signal peptide" evidence="4">
    <location>
        <begin position="1"/>
        <end position="18"/>
    </location>
</feature>
<evidence type="ECO:0000256" key="2">
    <source>
        <dbReference type="ARBA" id="ARBA00022900"/>
    </source>
</evidence>
<dbReference type="Proteomes" id="UP000887569">
    <property type="component" value="Unplaced"/>
</dbReference>
<dbReference type="InterPro" id="IPR002919">
    <property type="entry name" value="TIL_dom"/>
</dbReference>
<keyword evidence="4" id="KW-0732">Signal</keyword>
<accession>A0A915AAL5</accession>
<reference evidence="7" key="1">
    <citation type="submission" date="2022-11" db="UniProtKB">
        <authorList>
            <consortium name="WormBaseParasite"/>
        </authorList>
    </citation>
    <scope>IDENTIFICATION</scope>
</reference>
<sequence>MCLTIAVRLLFVVALVIGAQPHLSRCPELNEAPPASNDGCNWVVVVDFRGCRTYVEECGQPNECTGEAEMLWKCSSKCPPTCAEKWPGCEEQCGPPQCQCVGGYVRNEDGKCIKIFDCPNSQPQCAANEVFSTCSKTCEHTCYTPMNIPCPSGCGPPRCECIDGYVRHNGACVAQDQCPSSRVGEGGDLTLRPLQQQLAHLCTLNEEFVECSSMCEPTCTSPPGQSCTLVCGPSRCQCRQGFVRHLGQCILRSQCNARGTCAGNEVFNICSSLCEPTCFTNPNERCPAVCGPPKCQCRPGLVRHGGVCIWRDHCPPFEADEGDDDPMLRAPQPPASFRCGRNEEYVRCSSMCEPTCTSPPNQRCTLACGPAKCQCRPGYVRHRGDCIPSSQCPRPERCRSDRDCPRFNECIRGYCQVRRQGGDRFNRGMEDEFGAVDEEPLLEKTLDMAEQQRVEEIDRYRRCGSNRDCPRGYYCRNRYCYRWNYRDEADTAADAEVSFWEANERADTPRCGNNEVFARCSSRCEPTCFSHPDENCGRTCGPPKCECRPGYYRYQRRCVSRNQCPRLERCRTNSNCPRNYVCRGGWCYQSMRSWRSDDGTLPSDVIDEEPNVADEQPANKPAFPLSAGELICEKEAQCPSGMDCINGVCVELQQANAANTTASNQLKACSSENSCEGGATCFEGFCHFVETKR</sequence>
<dbReference type="GO" id="GO:0004867">
    <property type="term" value="F:serine-type endopeptidase inhibitor activity"/>
    <property type="evidence" value="ECO:0007669"/>
    <property type="project" value="UniProtKB-KW"/>
</dbReference>
<dbReference type="InterPro" id="IPR000742">
    <property type="entry name" value="EGF"/>
</dbReference>
<organism evidence="6 7">
    <name type="scientific">Parascaris univalens</name>
    <name type="common">Nematode worm</name>
    <dbReference type="NCBI Taxonomy" id="6257"/>
    <lineage>
        <taxon>Eukaryota</taxon>
        <taxon>Metazoa</taxon>
        <taxon>Ecdysozoa</taxon>
        <taxon>Nematoda</taxon>
        <taxon>Chromadorea</taxon>
        <taxon>Rhabditida</taxon>
        <taxon>Spirurina</taxon>
        <taxon>Ascaridomorpha</taxon>
        <taxon>Ascaridoidea</taxon>
        <taxon>Ascarididae</taxon>
        <taxon>Parascaris</taxon>
    </lineage>
</organism>
<feature type="chain" id="PRO_5037599351" evidence="4">
    <location>
        <begin position="19"/>
        <end position="693"/>
    </location>
</feature>
<dbReference type="InterPro" id="IPR051368">
    <property type="entry name" value="SerProtInhib-TIL_Domain"/>
</dbReference>
<feature type="domain" description="EGF-like" evidence="5">
    <location>
        <begin position="519"/>
        <end position="559"/>
    </location>
</feature>
<dbReference type="SMART" id="SM00286">
    <property type="entry name" value="PTI"/>
    <property type="match status" value="3"/>
</dbReference>
<evidence type="ECO:0000313" key="7">
    <source>
        <dbReference type="WBParaSite" id="PgR004_g028_t01"/>
    </source>
</evidence>
<evidence type="ECO:0000256" key="4">
    <source>
        <dbReference type="SAM" id="SignalP"/>
    </source>
</evidence>
<feature type="domain" description="EGF-like" evidence="5">
    <location>
        <begin position="347"/>
        <end position="387"/>
    </location>
</feature>
<dbReference type="SMART" id="SM00181">
    <property type="entry name" value="EGF"/>
    <property type="match status" value="5"/>
</dbReference>
<feature type="domain" description="EGF-like" evidence="5">
    <location>
        <begin position="210"/>
        <end position="250"/>
    </location>
</feature>
<keyword evidence="1" id="KW-0646">Protease inhibitor</keyword>
<protein>
    <submittedName>
        <fullName evidence="7">TIL domain-containing protein</fullName>
    </submittedName>
</protein>
<dbReference type="CDD" id="cd19941">
    <property type="entry name" value="TIL"/>
    <property type="match status" value="6"/>
</dbReference>
<dbReference type="PANTHER" id="PTHR23259">
    <property type="entry name" value="RIDDLE"/>
    <property type="match status" value="1"/>
</dbReference>
<dbReference type="PANTHER" id="PTHR23259:SF70">
    <property type="entry name" value="ACCESSORY GLAND PROTEIN ACP62F-RELATED"/>
    <property type="match status" value="1"/>
</dbReference>
<keyword evidence="2" id="KW-0722">Serine protease inhibitor</keyword>
<dbReference type="SUPFAM" id="SSF57567">
    <property type="entry name" value="Serine protease inhibitors"/>
    <property type="match status" value="6"/>
</dbReference>
<dbReference type="WBParaSite" id="PgR004_g028_t01">
    <property type="protein sequence ID" value="PgR004_g028_t01"/>
    <property type="gene ID" value="PgR004_g028"/>
</dbReference>
<feature type="domain" description="EGF-like" evidence="5">
    <location>
        <begin position="133"/>
        <end position="173"/>
    </location>
</feature>
<keyword evidence="6" id="KW-1185">Reference proteome</keyword>
<evidence type="ECO:0000256" key="1">
    <source>
        <dbReference type="ARBA" id="ARBA00022690"/>
    </source>
</evidence>
<proteinExistence type="predicted"/>
<evidence type="ECO:0000313" key="6">
    <source>
        <dbReference type="Proteomes" id="UP000887569"/>
    </source>
</evidence>
<dbReference type="AlphaFoldDB" id="A0A915AAL5"/>
<dbReference type="Pfam" id="PF01826">
    <property type="entry name" value="TIL"/>
    <property type="match status" value="6"/>
</dbReference>
<name>A0A915AAL5_PARUN</name>
<evidence type="ECO:0000259" key="5">
    <source>
        <dbReference type="SMART" id="SM00181"/>
    </source>
</evidence>